<sequence>MADYATEIERIFEEHDRQIGMIRQEREEQRRLGAQRDRDFREQAPALMRQIAQEYERTEQEAEKARAEAEEQERREAEMREQQDAIARAAAYRRANQNVRAVDDEDEDDDYYRRKSWLV</sequence>
<reference evidence="2 3" key="1">
    <citation type="submission" date="2021-06" db="EMBL/GenBank/DDBJ databases">
        <title>Actinomycetes sequencing.</title>
        <authorList>
            <person name="Shan Q."/>
        </authorList>
    </citation>
    <scope>NUCLEOTIDE SEQUENCE [LARGE SCALE GENOMIC DNA]</scope>
    <source>
        <strain evidence="2 3">NEAU-G5</strain>
    </source>
</reference>
<comment type="caution">
    <text evidence="2">The sequence shown here is derived from an EMBL/GenBank/DDBJ whole genome shotgun (WGS) entry which is preliminary data.</text>
</comment>
<dbReference type="EMBL" id="JAHKNI010000002">
    <property type="protein sequence ID" value="MBU3061545.1"/>
    <property type="molecule type" value="Genomic_DNA"/>
</dbReference>
<feature type="region of interest" description="Disordered" evidence="1">
    <location>
        <begin position="56"/>
        <end position="119"/>
    </location>
</feature>
<feature type="compositionally biased region" description="Low complexity" evidence="1">
    <location>
        <begin position="85"/>
        <end position="100"/>
    </location>
</feature>
<proteinExistence type="predicted"/>
<dbReference type="RefSeq" id="WP_215916413.1">
    <property type="nucleotide sequence ID" value="NZ_JAHKNI010000002.1"/>
</dbReference>
<keyword evidence="3" id="KW-1185">Reference proteome</keyword>
<dbReference type="Proteomes" id="UP000733379">
    <property type="component" value="Unassembled WGS sequence"/>
</dbReference>
<evidence type="ECO:0000313" key="2">
    <source>
        <dbReference type="EMBL" id="MBU3061545.1"/>
    </source>
</evidence>
<accession>A0ABS6AVI1</accession>
<name>A0ABS6AVI1_9NOCA</name>
<feature type="compositionally biased region" description="Basic and acidic residues" evidence="1">
    <location>
        <begin position="56"/>
        <end position="83"/>
    </location>
</feature>
<gene>
    <name evidence="2" type="ORF">KO481_08415</name>
</gene>
<protein>
    <submittedName>
        <fullName evidence="2">Uncharacterized protein</fullName>
    </submittedName>
</protein>
<evidence type="ECO:0000313" key="3">
    <source>
        <dbReference type="Proteomes" id="UP000733379"/>
    </source>
</evidence>
<evidence type="ECO:0000256" key="1">
    <source>
        <dbReference type="SAM" id="MobiDB-lite"/>
    </source>
</evidence>
<organism evidence="2 3">
    <name type="scientific">Nocardia albiluteola</name>
    <dbReference type="NCBI Taxonomy" id="2842303"/>
    <lineage>
        <taxon>Bacteria</taxon>
        <taxon>Bacillati</taxon>
        <taxon>Actinomycetota</taxon>
        <taxon>Actinomycetes</taxon>
        <taxon>Mycobacteriales</taxon>
        <taxon>Nocardiaceae</taxon>
        <taxon>Nocardia</taxon>
    </lineage>
</organism>